<comment type="similarity">
    <text evidence="1 6">Belongs to the NusB family.</text>
</comment>
<dbReference type="PANTHER" id="PTHR11078:SF3">
    <property type="entry name" value="ANTITERMINATION NUSB DOMAIN-CONTAINING PROTEIN"/>
    <property type="match status" value="1"/>
</dbReference>
<name>A0A926DET0_9FIRM</name>
<keyword evidence="3 6" id="KW-0694">RNA-binding</keyword>
<dbReference type="HAMAP" id="MF_00073">
    <property type="entry name" value="NusB"/>
    <property type="match status" value="1"/>
</dbReference>
<dbReference type="GO" id="GO:0006353">
    <property type="term" value="P:DNA-templated transcription termination"/>
    <property type="evidence" value="ECO:0007669"/>
    <property type="project" value="UniProtKB-UniRule"/>
</dbReference>
<protein>
    <recommendedName>
        <fullName evidence="6">Transcription antitermination protein NusB</fullName>
    </recommendedName>
    <alternativeName>
        <fullName evidence="6">Antitermination factor NusB</fullName>
    </alternativeName>
</protein>
<dbReference type="Pfam" id="PF01029">
    <property type="entry name" value="NusB"/>
    <property type="match status" value="1"/>
</dbReference>
<dbReference type="GO" id="GO:0003723">
    <property type="term" value="F:RNA binding"/>
    <property type="evidence" value="ECO:0007669"/>
    <property type="project" value="UniProtKB-UniRule"/>
</dbReference>
<feature type="domain" description="NusB/RsmB/TIM44" evidence="7">
    <location>
        <begin position="6"/>
        <end position="132"/>
    </location>
</feature>
<evidence type="ECO:0000256" key="1">
    <source>
        <dbReference type="ARBA" id="ARBA00005952"/>
    </source>
</evidence>
<evidence type="ECO:0000256" key="5">
    <source>
        <dbReference type="ARBA" id="ARBA00023163"/>
    </source>
</evidence>
<evidence type="ECO:0000313" key="8">
    <source>
        <dbReference type="EMBL" id="MBC8537610.1"/>
    </source>
</evidence>
<evidence type="ECO:0000256" key="4">
    <source>
        <dbReference type="ARBA" id="ARBA00023015"/>
    </source>
</evidence>
<keyword evidence="2 6" id="KW-0889">Transcription antitermination</keyword>
<dbReference type="EMBL" id="JACRSS010000001">
    <property type="protein sequence ID" value="MBC8537610.1"/>
    <property type="molecule type" value="Genomic_DNA"/>
</dbReference>
<dbReference type="GO" id="GO:0005829">
    <property type="term" value="C:cytosol"/>
    <property type="evidence" value="ECO:0007669"/>
    <property type="project" value="TreeGrafter"/>
</dbReference>
<dbReference type="InterPro" id="IPR035926">
    <property type="entry name" value="NusB-like_sf"/>
</dbReference>
<accession>A0A926DET0</accession>
<dbReference type="AlphaFoldDB" id="A0A926DET0"/>
<reference evidence="8" key="1">
    <citation type="submission" date="2020-08" db="EMBL/GenBank/DDBJ databases">
        <title>Genome public.</title>
        <authorList>
            <person name="Liu C."/>
            <person name="Sun Q."/>
        </authorList>
    </citation>
    <scope>NUCLEOTIDE SEQUENCE</scope>
    <source>
        <strain evidence="8">NSJ-63</strain>
    </source>
</reference>
<evidence type="ECO:0000259" key="7">
    <source>
        <dbReference type="Pfam" id="PF01029"/>
    </source>
</evidence>
<comment type="caution">
    <text evidence="8">The sequence shown here is derived from an EMBL/GenBank/DDBJ whole genome shotgun (WGS) entry which is preliminary data.</text>
</comment>
<gene>
    <name evidence="6 8" type="primary">nusB</name>
    <name evidence="8" type="ORF">H8693_01535</name>
</gene>
<dbReference type="Proteomes" id="UP000617951">
    <property type="component" value="Unassembled WGS sequence"/>
</dbReference>
<comment type="function">
    <text evidence="6">Involved in transcription antitermination. Required for transcription of ribosomal RNA (rRNA) genes. Binds specifically to the boxA antiterminator sequence of the ribosomal RNA (rrn) operons.</text>
</comment>
<sequence length="145" mass="16701">MSRRLAREAAMCLLYEREINRDAGDETLEEMKDVLQTEKIMEKHGAYIGQVLKTAEEKREEIDARIAKYSHSWKIERLSKVDLSILRLAVTEIYYMQEIPVKVTINEAVEMAKKYSLDKSPKFINGVLGAIYEEKTNEGQAAQES</sequence>
<dbReference type="InterPro" id="IPR006027">
    <property type="entry name" value="NusB_RsmB_TIM44"/>
</dbReference>
<keyword evidence="5 6" id="KW-0804">Transcription</keyword>
<dbReference type="NCBIfam" id="TIGR01951">
    <property type="entry name" value="nusB"/>
    <property type="match status" value="1"/>
</dbReference>
<dbReference type="SUPFAM" id="SSF48013">
    <property type="entry name" value="NusB-like"/>
    <property type="match status" value="1"/>
</dbReference>
<keyword evidence="9" id="KW-1185">Reference proteome</keyword>
<dbReference type="PANTHER" id="PTHR11078">
    <property type="entry name" value="N UTILIZATION SUBSTANCE PROTEIN B-RELATED"/>
    <property type="match status" value="1"/>
</dbReference>
<evidence type="ECO:0000256" key="2">
    <source>
        <dbReference type="ARBA" id="ARBA00022814"/>
    </source>
</evidence>
<keyword evidence="4 6" id="KW-0805">Transcription regulation</keyword>
<evidence type="ECO:0000256" key="6">
    <source>
        <dbReference type="HAMAP-Rule" id="MF_00073"/>
    </source>
</evidence>
<evidence type="ECO:0000256" key="3">
    <source>
        <dbReference type="ARBA" id="ARBA00022884"/>
    </source>
</evidence>
<proteinExistence type="inferred from homology"/>
<dbReference type="InterPro" id="IPR011605">
    <property type="entry name" value="NusB_fam"/>
</dbReference>
<dbReference type="Gene3D" id="1.10.940.10">
    <property type="entry name" value="NusB-like"/>
    <property type="match status" value="1"/>
</dbReference>
<evidence type="ECO:0000313" key="9">
    <source>
        <dbReference type="Proteomes" id="UP000617951"/>
    </source>
</evidence>
<dbReference type="RefSeq" id="WP_249279506.1">
    <property type="nucleotide sequence ID" value="NZ_JACRSS010000001.1"/>
</dbReference>
<dbReference type="GO" id="GO:0031564">
    <property type="term" value="P:transcription antitermination"/>
    <property type="evidence" value="ECO:0007669"/>
    <property type="project" value="UniProtKB-KW"/>
</dbReference>
<organism evidence="8 9">
    <name type="scientific">Guopingia tenuis</name>
    <dbReference type="NCBI Taxonomy" id="2763656"/>
    <lineage>
        <taxon>Bacteria</taxon>
        <taxon>Bacillati</taxon>
        <taxon>Bacillota</taxon>
        <taxon>Clostridia</taxon>
        <taxon>Christensenellales</taxon>
        <taxon>Christensenellaceae</taxon>
        <taxon>Guopingia</taxon>
    </lineage>
</organism>